<comment type="caution">
    <text evidence="4">The sequence shown here is derived from an EMBL/GenBank/DDBJ whole genome shotgun (WGS) entry which is preliminary data.</text>
</comment>
<protein>
    <recommendedName>
        <fullName evidence="2">Homoserine O-acetyltransferase</fullName>
        <shortName evidence="2">HAT</shortName>
        <ecNumber evidence="2">2.3.1.31</ecNumber>
    </recommendedName>
    <alternativeName>
        <fullName evidence="2">Homoserine transacetylase</fullName>
        <shortName evidence="2">HTA</shortName>
    </alternativeName>
</protein>
<dbReference type="GO" id="GO:0004414">
    <property type="term" value="F:homoserine O-acetyltransferase activity"/>
    <property type="evidence" value="ECO:0007669"/>
    <property type="project" value="UniProtKB-EC"/>
</dbReference>
<feature type="binding site" evidence="2">
    <location>
        <position position="336"/>
    </location>
    <ligand>
        <name>substrate</name>
    </ligand>
</feature>
<dbReference type="PANTHER" id="PTHR32268">
    <property type="entry name" value="HOMOSERINE O-ACETYLTRANSFERASE"/>
    <property type="match status" value="1"/>
</dbReference>
<evidence type="ECO:0000256" key="1">
    <source>
        <dbReference type="ARBA" id="ARBA00022679"/>
    </source>
</evidence>
<reference evidence="4 5" key="1">
    <citation type="submission" date="2023-12" db="EMBL/GenBank/DDBJ databases">
        <title>Novel species of the genus Arcicella isolated from rivers.</title>
        <authorList>
            <person name="Lu H."/>
        </authorList>
    </citation>
    <scope>NUCLEOTIDE SEQUENCE [LARGE SCALE GENOMIC DNA]</scope>
    <source>
        <strain evidence="4 5">DC2W</strain>
    </source>
</reference>
<evidence type="ECO:0000313" key="4">
    <source>
        <dbReference type="EMBL" id="MEA5401688.1"/>
    </source>
</evidence>
<feature type="active site" evidence="2">
    <location>
        <position position="306"/>
    </location>
</feature>
<dbReference type="Proteomes" id="UP001303899">
    <property type="component" value="Unassembled WGS sequence"/>
</dbReference>
<comment type="pathway">
    <text evidence="2">Amino-acid biosynthesis; L-methionine biosynthesis via de novo pathway; O-acetyl-L-homoserine from L-homoserine: step 1/1.</text>
</comment>
<evidence type="ECO:0000313" key="5">
    <source>
        <dbReference type="Proteomes" id="UP001303899"/>
    </source>
</evidence>
<accession>A0ABU5S061</accession>
<keyword evidence="2" id="KW-0486">Methionine biosynthesis</keyword>
<feature type="domain" description="AB hydrolase-1" evidence="3">
    <location>
        <begin position="57"/>
        <end position="339"/>
    </location>
</feature>
<comment type="caution">
    <text evidence="2">Lacks conserved residue(s) required for the propagation of feature annotation.</text>
</comment>
<dbReference type="InterPro" id="IPR008220">
    <property type="entry name" value="HAT_MetX-like"/>
</dbReference>
<feature type="active site" description="Nucleophile" evidence="2">
    <location>
        <position position="152"/>
    </location>
</feature>
<comment type="subcellular location">
    <subcellularLocation>
        <location evidence="2">Cytoplasm</location>
    </subcellularLocation>
</comment>
<comment type="subunit">
    <text evidence="2">Homodimer.</text>
</comment>
<comment type="function">
    <text evidence="2">Transfers an acetyl group from acetyl-CoA to L-homoserine, forming acetyl-L-homoserine.</text>
</comment>
<name>A0ABU5S061_9BACT</name>
<dbReference type="PANTHER" id="PTHR32268:SF11">
    <property type="entry name" value="HOMOSERINE O-ACETYLTRANSFERASE"/>
    <property type="match status" value="1"/>
</dbReference>
<keyword evidence="1 2" id="KW-0808">Transferase</keyword>
<comment type="catalytic activity">
    <reaction evidence="2">
        <text>L-homoserine + acetyl-CoA = O-acetyl-L-homoserine + CoA</text>
        <dbReference type="Rhea" id="RHEA:13701"/>
        <dbReference type="ChEBI" id="CHEBI:57287"/>
        <dbReference type="ChEBI" id="CHEBI:57288"/>
        <dbReference type="ChEBI" id="CHEBI:57476"/>
        <dbReference type="ChEBI" id="CHEBI:57716"/>
        <dbReference type="EC" id="2.3.1.31"/>
    </reaction>
</comment>
<dbReference type="InterPro" id="IPR000073">
    <property type="entry name" value="AB_hydrolase_1"/>
</dbReference>
<proteinExistence type="inferred from homology"/>
<dbReference type="EC" id="2.3.1.31" evidence="2"/>
<dbReference type="Pfam" id="PF00561">
    <property type="entry name" value="Abhydrolase_1"/>
    <property type="match status" value="1"/>
</dbReference>
<keyword evidence="2 4" id="KW-0012">Acyltransferase</keyword>
<dbReference type="PIRSF" id="PIRSF000443">
    <property type="entry name" value="Homoser_Ac_trans"/>
    <property type="match status" value="1"/>
</dbReference>
<dbReference type="NCBIfam" id="TIGR01392">
    <property type="entry name" value="homoserO_Ac_trn"/>
    <property type="match status" value="1"/>
</dbReference>
<keyword evidence="5" id="KW-1185">Reference proteome</keyword>
<sequence length="378" mass="42495">MLKIKVSPKKSIDAHFYPLNNLFKYNKAFTLEAGGILPEIELAYQTLGKMNDDHSNVVWVCHAFTGSHDVEDWWQGLVGRGKLFDPDKQFIICVNVLGSHYGSTGPLSINPNTGEPYYHTFPFITIRDIVNSFDLLREHLGINRIRTCIGGSLGGQQCVEWAISQPDLIENLILIATNAQHSPWGIAFNESQRMSIEVDPTWKESNPQAGIEGMKAARATALISYRNYETYGVTQARNDEPLGKVHRATSYQRYQGEKLAQRFNAYSYFVLSQVMDSQDVGRGRGGAIQALSQIKSKTLVMGIKSDALFPINEQAFLAKHIPGATFQALDSLYGHDGFLIESQLITKAIKLWQKFVKLDVNPMYDFFKKLEEKSAVIH</sequence>
<organism evidence="4 5">
    <name type="scientific">Arcicella gelida</name>
    <dbReference type="NCBI Taxonomy" id="2984195"/>
    <lineage>
        <taxon>Bacteria</taxon>
        <taxon>Pseudomonadati</taxon>
        <taxon>Bacteroidota</taxon>
        <taxon>Cytophagia</taxon>
        <taxon>Cytophagales</taxon>
        <taxon>Flectobacillaceae</taxon>
        <taxon>Arcicella</taxon>
    </lineage>
</organism>
<dbReference type="HAMAP" id="MF_00296">
    <property type="entry name" value="MetX_acyltransf"/>
    <property type="match status" value="1"/>
</dbReference>
<dbReference type="SUPFAM" id="SSF53474">
    <property type="entry name" value="alpha/beta-Hydrolases"/>
    <property type="match status" value="1"/>
</dbReference>
<feature type="active site" evidence="2">
    <location>
        <position position="335"/>
    </location>
</feature>
<evidence type="ECO:0000256" key="2">
    <source>
        <dbReference type="HAMAP-Rule" id="MF_00296"/>
    </source>
</evidence>
<evidence type="ECO:0000259" key="3">
    <source>
        <dbReference type="Pfam" id="PF00561"/>
    </source>
</evidence>
<keyword evidence="2" id="KW-0028">Amino-acid biosynthesis</keyword>
<dbReference type="EMBL" id="JAYGIL010000003">
    <property type="protein sequence ID" value="MEA5401688.1"/>
    <property type="molecule type" value="Genomic_DNA"/>
</dbReference>
<keyword evidence="2" id="KW-0963">Cytoplasm</keyword>
<dbReference type="Gene3D" id="3.40.50.1820">
    <property type="entry name" value="alpha/beta hydrolase"/>
    <property type="match status" value="1"/>
</dbReference>
<gene>
    <name evidence="4" type="primary">metX</name>
    <name evidence="2" type="synonym">metXA</name>
    <name evidence="4" type="ORF">VB776_02100</name>
</gene>
<feature type="binding site" evidence="2">
    <location>
        <position position="218"/>
    </location>
    <ligand>
        <name>substrate</name>
    </ligand>
</feature>
<dbReference type="InterPro" id="IPR029058">
    <property type="entry name" value="AB_hydrolase_fold"/>
</dbReference>
<comment type="similarity">
    <text evidence="2">Belongs to the AB hydrolase superfamily. MetX family.</text>
</comment>